<evidence type="ECO:0000313" key="13">
    <source>
        <dbReference type="Proteomes" id="UP000008672"/>
    </source>
</evidence>
<feature type="disulfide bond" evidence="9">
    <location>
        <begin position="623"/>
        <end position="633"/>
    </location>
</feature>
<dbReference type="FunFam" id="3.10.250.10:FF:000006">
    <property type="entry name" value="neurotrypsin isoform X2"/>
    <property type="match status" value="1"/>
</dbReference>
<dbReference type="SUPFAM" id="SSF56487">
    <property type="entry name" value="SRCR-like"/>
    <property type="match status" value="9"/>
</dbReference>
<feature type="disulfide bond" evidence="9">
    <location>
        <begin position="579"/>
        <end position="643"/>
    </location>
</feature>
<feature type="disulfide bond" evidence="9">
    <location>
        <begin position="174"/>
        <end position="184"/>
    </location>
</feature>
<feature type="disulfide bond" evidence="9">
    <location>
        <begin position="143"/>
        <end position="204"/>
    </location>
</feature>
<feature type="disulfide bond" evidence="9">
    <location>
        <begin position="384"/>
        <end position="445"/>
    </location>
</feature>
<dbReference type="FunFam" id="3.10.250.10:FF:000016">
    <property type="entry name" value="Scavenger receptor cysteine-rich protein type 12"/>
    <property type="match status" value="1"/>
</dbReference>
<feature type="domain" description="SRCR" evidence="11">
    <location>
        <begin position="451"/>
        <end position="549"/>
    </location>
</feature>
<keyword evidence="13" id="KW-1185">Reference proteome</keyword>
<dbReference type="Gene3D" id="3.10.250.10">
    <property type="entry name" value="SRCR-like domain"/>
    <property type="match status" value="9"/>
</dbReference>
<dbReference type="GO" id="GO:0016020">
    <property type="term" value="C:membrane"/>
    <property type="evidence" value="ECO:0007669"/>
    <property type="project" value="UniProtKB-SubCell"/>
</dbReference>
<evidence type="ECO:0000256" key="7">
    <source>
        <dbReference type="ARBA" id="ARBA00023157"/>
    </source>
</evidence>
<evidence type="ECO:0000256" key="6">
    <source>
        <dbReference type="ARBA" id="ARBA00023136"/>
    </source>
</evidence>
<keyword evidence="5 10" id="KW-1133">Transmembrane helix</keyword>
<dbReference type="PANTHER" id="PTHR19331">
    <property type="entry name" value="SCAVENGER RECEPTOR DOMAIN-CONTAINING"/>
    <property type="match status" value="1"/>
</dbReference>
<feature type="domain" description="SRCR" evidence="11">
    <location>
        <begin position="210"/>
        <end position="310"/>
    </location>
</feature>
<feature type="disulfide bond" evidence="9">
    <location>
        <begin position="1068"/>
        <end position="1078"/>
    </location>
</feature>
<dbReference type="Ensembl" id="ENSLACT00000001720.1">
    <property type="protein sequence ID" value="ENSLACP00000001707.1"/>
    <property type="gene ID" value="ENSLACG00000001528.1"/>
</dbReference>
<dbReference type="PROSITE" id="PS00420">
    <property type="entry name" value="SRCR_1"/>
    <property type="match status" value="3"/>
</dbReference>
<dbReference type="EMBL" id="AFYH01255635">
    <property type="status" value="NOT_ANNOTATED_CDS"/>
    <property type="molecule type" value="Genomic_DNA"/>
</dbReference>
<name>H2ZWD6_LATCH</name>
<keyword evidence="8" id="KW-0325">Glycoprotein</keyword>
<dbReference type="EMBL" id="AFYH01255641">
    <property type="status" value="NOT_ANNOTATED_CDS"/>
    <property type="molecule type" value="Genomic_DNA"/>
</dbReference>
<dbReference type="EMBL" id="AFYH01255643">
    <property type="status" value="NOT_ANNOTATED_CDS"/>
    <property type="molecule type" value="Genomic_DNA"/>
</dbReference>
<feature type="domain" description="SRCR" evidence="11">
    <location>
        <begin position="1"/>
        <end position="101"/>
    </location>
</feature>
<dbReference type="Proteomes" id="UP000008672">
    <property type="component" value="Unassembled WGS sequence"/>
</dbReference>
<keyword evidence="6 10" id="KW-0472">Membrane</keyword>
<dbReference type="GeneTree" id="ENSGT00940000164042"/>
<keyword evidence="4" id="KW-0677">Repeat</keyword>
<keyword evidence="3" id="KW-0732">Signal</keyword>
<evidence type="ECO:0000313" key="12">
    <source>
        <dbReference type="Ensembl" id="ENSLACP00000001707.1"/>
    </source>
</evidence>
<comment type="caution">
    <text evidence="9">Lacks conserved residue(s) required for the propagation of feature annotation.</text>
</comment>
<reference evidence="13" key="1">
    <citation type="submission" date="2011-08" db="EMBL/GenBank/DDBJ databases">
        <title>The draft genome of Latimeria chalumnae.</title>
        <authorList>
            <person name="Di Palma F."/>
            <person name="Alfoldi J."/>
            <person name="Johnson J."/>
            <person name="Berlin A."/>
            <person name="Gnerre S."/>
            <person name="Jaffe D."/>
            <person name="MacCallum I."/>
            <person name="Young S."/>
            <person name="Walker B.J."/>
            <person name="Lander E."/>
            <person name="Lindblad-Toh K."/>
        </authorList>
    </citation>
    <scope>NUCLEOTIDE SEQUENCE [LARGE SCALE GENOMIC DNA]</scope>
    <source>
        <strain evidence="13">Wild caught</strain>
    </source>
</reference>
<dbReference type="PROSITE" id="PS50287">
    <property type="entry name" value="SRCR_2"/>
    <property type="match status" value="9"/>
</dbReference>
<dbReference type="EMBL" id="AFYH01255642">
    <property type="status" value="NOT_ANNOTATED_CDS"/>
    <property type="molecule type" value="Genomic_DNA"/>
</dbReference>
<feature type="disulfide bond" evidence="9">
    <location>
        <begin position="963"/>
        <end position="973"/>
    </location>
</feature>
<comment type="subcellular location">
    <subcellularLocation>
        <location evidence="1">Membrane</location>
        <topology evidence="1">Single-pass membrane protein</topology>
    </subcellularLocation>
</comment>
<feature type="disulfide bond" evidence="9">
    <location>
        <begin position="235"/>
        <end position="299"/>
    </location>
</feature>
<keyword evidence="2 10" id="KW-0812">Transmembrane</keyword>
<dbReference type="FunFam" id="3.10.250.10:FF:000012">
    <property type="entry name" value="CD163 molecule like 1"/>
    <property type="match status" value="2"/>
</dbReference>
<feature type="disulfide bond" evidence="9">
    <location>
        <begin position="69"/>
        <end position="79"/>
    </location>
</feature>
<feature type="disulfide bond" evidence="9">
    <location>
        <begin position="248"/>
        <end position="309"/>
    </location>
</feature>
<dbReference type="EMBL" id="AFYH01255640">
    <property type="status" value="NOT_ANNOTATED_CDS"/>
    <property type="molecule type" value="Genomic_DNA"/>
</dbReference>
<feature type="disulfide bond" evidence="9">
    <location>
        <begin position="371"/>
        <end position="435"/>
    </location>
</feature>
<dbReference type="FunFam" id="3.10.250.10:FF:000009">
    <property type="entry name" value="WC1"/>
    <property type="match status" value="1"/>
</dbReference>
<evidence type="ECO:0000256" key="1">
    <source>
        <dbReference type="ARBA" id="ARBA00004167"/>
    </source>
</evidence>
<evidence type="ECO:0000256" key="9">
    <source>
        <dbReference type="PROSITE-ProRule" id="PRU00196"/>
    </source>
</evidence>
<evidence type="ECO:0000256" key="2">
    <source>
        <dbReference type="ARBA" id="ARBA00022692"/>
    </source>
</evidence>
<dbReference type="InterPro" id="IPR001190">
    <property type="entry name" value="SRCR"/>
</dbReference>
<dbReference type="EMBL" id="AFYH01255636">
    <property type="status" value="NOT_ANNOTATED_CDS"/>
    <property type="molecule type" value="Genomic_DNA"/>
</dbReference>
<reference evidence="12" key="3">
    <citation type="submission" date="2025-09" db="UniProtKB">
        <authorList>
            <consortium name="Ensembl"/>
        </authorList>
    </citation>
    <scope>IDENTIFICATION</scope>
</reference>
<reference evidence="12" key="2">
    <citation type="submission" date="2025-08" db="UniProtKB">
        <authorList>
            <consortium name="Ensembl"/>
        </authorList>
    </citation>
    <scope>IDENTIFICATION</scope>
</reference>
<feature type="domain" description="SRCR" evidence="11">
    <location>
        <begin position="1120"/>
        <end position="1220"/>
    </location>
</feature>
<evidence type="ECO:0000256" key="3">
    <source>
        <dbReference type="ARBA" id="ARBA00022729"/>
    </source>
</evidence>
<feature type="transmembrane region" description="Helical" evidence="10">
    <location>
        <begin position="1243"/>
        <end position="1267"/>
    </location>
</feature>
<dbReference type="FunFam" id="3.10.250.10:FF:000002">
    <property type="entry name" value="Scavenger receptor cysteine-rich type 1 protein M130"/>
    <property type="match status" value="3"/>
</dbReference>
<feature type="disulfide bond" evidence="9">
    <location>
        <begin position="279"/>
        <end position="289"/>
    </location>
</feature>
<proteinExistence type="predicted"/>
<dbReference type="Pfam" id="PF00530">
    <property type="entry name" value="SRCR"/>
    <property type="match status" value="9"/>
</dbReference>
<dbReference type="InParanoid" id="H2ZWD6"/>
<dbReference type="EMBL" id="AFYH01255639">
    <property type="status" value="NOT_ANNOTATED_CDS"/>
    <property type="molecule type" value="Genomic_DNA"/>
</dbReference>
<dbReference type="SMART" id="SM00202">
    <property type="entry name" value="SR"/>
    <property type="match status" value="9"/>
</dbReference>
<feature type="domain" description="SRCR" evidence="11">
    <location>
        <begin position="894"/>
        <end position="992"/>
    </location>
</feature>
<organism evidence="12 13">
    <name type="scientific">Latimeria chalumnae</name>
    <name type="common">Coelacanth</name>
    <dbReference type="NCBI Taxonomy" id="7897"/>
    <lineage>
        <taxon>Eukaryota</taxon>
        <taxon>Metazoa</taxon>
        <taxon>Chordata</taxon>
        <taxon>Craniata</taxon>
        <taxon>Vertebrata</taxon>
        <taxon>Euteleostomi</taxon>
        <taxon>Coelacanthiformes</taxon>
        <taxon>Coelacanthidae</taxon>
        <taxon>Latimeria</taxon>
    </lineage>
</organism>
<dbReference type="EMBL" id="AFYH01255637">
    <property type="status" value="NOT_ANNOTATED_CDS"/>
    <property type="molecule type" value="Genomic_DNA"/>
</dbReference>
<dbReference type="eggNOG" id="ENOG502QQ5W">
    <property type="taxonomic scope" value="Eukaryota"/>
</dbReference>
<feature type="disulfide bond" evidence="9">
    <location>
        <begin position="518"/>
        <end position="528"/>
    </location>
</feature>
<dbReference type="FunFam" id="3.10.250.10:FF:000031">
    <property type="entry name" value="RIKEN cDNA 5830411N06, isoform CRA_a"/>
    <property type="match status" value="1"/>
</dbReference>
<feature type="domain" description="SRCR" evidence="11">
    <location>
        <begin position="104"/>
        <end position="205"/>
    </location>
</feature>
<evidence type="ECO:0000256" key="5">
    <source>
        <dbReference type="ARBA" id="ARBA00022989"/>
    </source>
</evidence>
<dbReference type="FunCoup" id="H2ZWD6">
    <property type="interactions" value="67"/>
</dbReference>
<protein>
    <recommendedName>
        <fullName evidence="11">SRCR domain-containing protein</fullName>
    </recommendedName>
</protein>
<dbReference type="PANTHER" id="PTHR19331:SF484">
    <property type="entry name" value="SRCR DOMAIN-CONTAINING PROTEIN"/>
    <property type="match status" value="1"/>
</dbReference>
<feature type="disulfide bond" evidence="9">
    <location>
        <begin position="1189"/>
        <end position="1199"/>
    </location>
</feature>
<feature type="domain" description="SRCR" evidence="11">
    <location>
        <begin position="346"/>
        <end position="446"/>
    </location>
</feature>
<feature type="disulfide bond" evidence="9">
    <location>
        <begin position="415"/>
        <end position="425"/>
    </location>
</feature>
<feature type="domain" description="SRCR" evidence="11">
    <location>
        <begin position="554"/>
        <end position="654"/>
    </location>
</feature>
<dbReference type="InterPro" id="IPR036772">
    <property type="entry name" value="SRCR-like_dom_sf"/>
</dbReference>
<evidence type="ECO:0000256" key="8">
    <source>
        <dbReference type="ARBA" id="ARBA00023180"/>
    </source>
</evidence>
<dbReference type="EMBL" id="AFYH01255638">
    <property type="status" value="NOT_ANNOTATED_CDS"/>
    <property type="molecule type" value="Genomic_DNA"/>
</dbReference>
<dbReference type="EMBL" id="AFYH01255634">
    <property type="status" value="NOT_ANNOTATED_CDS"/>
    <property type="molecule type" value="Genomic_DNA"/>
</dbReference>
<feature type="domain" description="SRCR" evidence="11">
    <location>
        <begin position="997"/>
        <end position="1099"/>
    </location>
</feature>
<dbReference type="PRINTS" id="PR00258">
    <property type="entry name" value="SPERACTRCPTR"/>
</dbReference>
<feature type="disulfide bond" evidence="9">
    <location>
        <begin position="1158"/>
        <end position="1219"/>
    </location>
</feature>
<dbReference type="HOGENOM" id="CLU_258747_0_0_1"/>
<evidence type="ECO:0000256" key="4">
    <source>
        <dbReference type="ARBA" id="ARBA00022737"/>
    </source>
</evidence>
<keyword evidence="7 9" id="KW-1015">Disulfide bond</keyword>
<feature type="disulfide bond" evidence="9">
    <location>
        <begin position="1145"/>
        <end position="1209"/>
    </location>
</feature>
<evidence type="ECO:0000256" key="10">
    <source>
        <dbReference type="SAM" id="Phobius"/>
    </source>
</evidence>
<evidence type="ECO:0000259" key="11">
    <source>
        <dbReference type="PROSITE" id="PS50287"/>
    </source>
</evidence>
<accession>H2ZWD6</accession>
<feature type="disulfide bond" evidence="9">
    <location>
        <begin position="592"/>
        <end position="653"/>
    </location>
</feature>
<feature type="disulfide bond" evidence="9">
    <location>
        <begin position="130"/>
        <end position="194"/>
    </location>
</feature>
<sequence>VRLVNGGNPCAGTVEAYNGQWRTVCDNSWDKTHASVVCKQMGCGPVIEAPRNARFGRSAGQGSLVDPRCKGHESKLTDCPSGYWSNNYWCPNKDVAGVICTGYIELTGGTNPCSGRLEVQQKDESWSTVCAENFDLNDAKVICHELECGFPQSVLAGAEFGEGVGQILNYEFQCKGTESRLPFCTTSPTPQRSCSHKNDVGIICSGYKNYTLVNGSNDCSGRVELQFRDTWGSVCDHEWDLQDADVLCRQRNCGYAIATPGGAAFGDRKGTMWADEFQCKGNESSLWECPIKPSSYHSCTHKNDAGVICSGNQITVTLLDTRDPTLCEKSDVIEEVDTLCSENLKLRLVNGGGECEGRVEVYYNGTWGTVCDDSWDLADADVVCRQLRCGHAIHARASTFFGSGSGKIWLDDLSCSGNESTLWQCPSREWGQHDCSHKEDAGVMCSGFKQLRLVSESEECSGKLEVFYNGSWGSVCYNNMKKGTADYFCRHLKCGHQKQVTSVTVTDSKVRWLDNVKCYGHETFIWQCSSSRWGENWCTNTEIAQLTCSDYDKLRLVGGETNCSGRLEVWYNGSWGTVCDDSWDLTDAEVVCRQLGCGAAESIPGEAEFGKGTGPIWLDEVSCSGRELVLQDCRSSPWGQHDCLHKEDVQVKCKEFIFVSNSIFPSEGKLIPPPVSQNWFTLPVVICMILGSLLFVVLRGYMPFLEVKYLMWKNTYKCEKVEFTPWTSPSVINDECSGFTCNSATVGMFKTRVYSEYRCHDKGLTKKGILFMFLRHRWKGVGGSVGSTSTADHLSRHLRCHSVILSFKEGHCVPGWVQASVCIYVCGRTEFSIFFLPILMPDSAEETNSVDTLAVDCNTVFSNLIPDCLRCPEGSLISIISSCLCICISDSDDVRLLNGGSPCAGRLEVFHNSQWGPICSGGWTTKEATVVCRQLGCGSALVKPNGGHFGFSSVRRGMKNLQCRGTESSLKKCRSFAKQYCNGPNDSGVICSEFKELRLASETRKCAGRLEMFYNGTWGSVCKNSMYRSTVSIICRQLNCGDSGTEGRESGNIHGTGSGKRMLDKVACHGHESSMWQCPSSPWGEQNCDESEEAKITCLGKKQSLYSILTSSSVLEYDKLQLVGGETNCSGRLEVWYSGSWGTVCDDSWDLTDAEVVCRQLGCGDAVTVPQETEFGKGKGRIWLDEVSCRGKELVLQDCRSSPWGQHDCSHKEDVKVKCKVIFASFETLLEKSGKTVPLRQNWFTLPVIICMILGSLLFVVLVILGGQIQSQRLQKKEALLRRESSTAYYEAVYEEIDY</sequence>
<dbReference type="Bgee" id="ENSLACG00000001528">
    <property type="expression patterns" value="Expressed in pharyngeal gill and 4 other cell types or tissues"/>
</dbReference>